<dbReference type="InterPro" id="IPR036322">
    <property type="entry name" value="WD40_repeat_dom_sf"/>
</dbReference>
<dbReference type="InterPro" id="IPR044715">
    <property type="entry name" value="WDR86-like"/>
</dbReference>
<dbReference type="InterPro" id="IPR015943">
    <property type="entry name" value="WD40/YVTN_repeat-like_dom_sf"/>
</dbReference>
<name>A0A8S9RDJ5_BRACR</name>
<dbReference type="SUPFAM" id="SSF50978">
    <property type="entry name" value="WD40 repeat-like"/>
    <property type="match status" value="1"/>
</dbReference>
<evidence type="ECO:0000313" key="2">
    <source>
        <dbReference type="Proteomes" id="UP000712600"/>
    </source>
</evidence>
<proteinExistence type="predicted"/>
<evidence type="ECO:0000313" key="1">
    <source>
        <dbReference type="EMBL" id="KAF3570891.1"/>
    </source>
</evidence>
<sequence length="156" mass="17335">MAAKPVLCSCNDNSLHLYDLTSFTERGKILAKQEIRSIRIGPGGLFFSGDGSGQVKVWKLSTQPTAIQPKPVLCSCNDNSLHLYDLTSYCSYAKVYGKRINLSEARDTVDPDSVKVWNRALVPRHSDPSIFLFTFVTSVDSRVSSIVEMLMNTRVT</sequence>
<protein>
    <submittedName>
        <fullName evidence="1">Uncharacterized protein</fullName>
    </submittedName>
</protein>
<dbReference type="Proteomes" id="UP000712600">
    <property type="component" value="Unassembled WGS sequence"/>
</dbReference>
<reference evidence="1" key="1">
    <citation type="submission" date="2019-12" db="EMBL/GenBank/DDBJ databases">
        <title>Genome sequencing and annotation of Brassica cretica.</title>
        <authorList>
            <person name="Studholme D.J."/>
            <person name="Sarris P."/>
        </authorList>
    </citation>
    <scope>NUCLEOTIDE SEQUENCE</scope>
    <source>
        <strain evidence="1">PFS-109/04</strain>
        <tissue evidence="1">Leaf</tissue>
    </source>
</reference>
<dbReference type="EMBL" id="QGKX02000095">
    <property type="protein sequence ID" value="KAF3570891.1"/>
    <property type="molecule type" value="Genomic_DNA"/>
</dbReference>
<accession>A0A8S9RDJ5</accession>
<dbReference type="PANTHER" id="PTHR44489">
    <property type="match status" value="1"/>
</dbReference>
<comment type="caution">
    <text evidence="1">The sequence shown here is derived from an EMBL/GenBank/DDBJ whole genome shotgun (WGS) entry which is preliminary data.</text>
</comment>
<gene>
    <name evidence="1" type="ORF">F2Q69_00058740</name>
</gene>
<dbReference type="AlphaFoldDB" id="A0A8S9RDJ5"/>
<dbReference type="PANTHER" id="PTHR44489:SF18">
    <property type="entry name" value="ZINC FINGER CCCH DOMAIN-CONTAINING PROTEIN 48"/>
    <property type="match status" value="1"/>
</dbReference>
<dbReference type="Gene3D" id="2.130.10.10">
    <property type="entry name" value="YVTN repeat-like/Quinoprotein amine dehydrogenase"/>
    <property type="match status" value="1"/>
</dbReference>
<organism evidence="1 2">
    <name type="scientific">Brassica cretica</name>
    <name type="common">Mustard</name>
    <dbReference type="NCBI Taxonomy" id="69181"/>
    <lineage>
        <taxon>Eukaryota</taxon>
        <taxon>Viridiplantae</taxon>
        <taxon>Streptophyta</taxon>
        <taxon>Embryophyta</taxon>
        <taxon>Tracheophyta</taxon>
        <taxon>Spermatophyta</taxon>
        <taxon>Magnoliopsida</taxon>
        <taxon>eudicotyledons</taxon>
        <taxon>Gunneridae</taxon>
        <taxon>Pentapetalae</taxon>
        <taxon>rosids</taxon>
        <taxon>malvids</taxon>
        <taxon>Brassicales</taxon>
        <taxon>Brassicaceae</taxon>
        <taxon>Brassiceae</taxon>
        <taxon>Brassica</taxon>
    </lineage>
</organism>